<dbReference type="Proteomes" id="UP000570361">
    <property type="component" value="Unassembled WGS sequence"/>
</dbReference>
<reference evidence="6 7" key="1">
    <citation type="submission" date="2020-08" db="EMBL/GenBank/DDBJ databases">
        <title>Genomic Encyclopedia of Type Strains, Phase III (KMG-III): the genomes of soil and plant-associated and newly described type strains.</title>
        <authorList>
            <person name="Whitman W."/>
        </authorList>
    </citation>
    <scope>NUCLEOTIDE SEQUENCE [LARGE SCALE GENOMIC DNA]</scope>
    <source>
        <strain evidence="6 7">CECT 5862</strain>
    </source>
</reference>
<evidence type="ECO:0000256" key="2">
    <source>
        <dbReference type="HAMAP-Rule" id="MF_02087"/>
    </source>
</evidence>
<organism evidence="6 7">
    <name type="scientific">Paenibacillus phyllosphaerae</name>
    <dbReference type="NCBI Taxonomy" id="274593"/>
    <lineage>
        <taxon>Bacteria</taxon>
        <taxon>Bacillati</taxon>
        <taxon>Bacillota</taxon>
        <taxon>Bacilli</taxon>
        <taxon>Bacillales</taxon>
        <taxon>Paenibacillaceae</taxon>
        <taxon>Paenibacillus</taxon>
    </lineage>
</organism>
<dbReference type="AlphaFoldDB" id="A0A7W5AUM1"/>
<dbReference type="RefSeq" id="WP_183597810.1">
    <property type="nucleotide sequence ID" value="NZ_JACHXK010000002.1"/>
</dbReference>
<evidence type="ECO:0000313" key="7">
    <source>
        <dbReference type="Proteomes" id="UP000570361"/>
    </source>
</evidence>
<dbReference type="GO" id="GO:0030170">
    <property type="term" value="F:pyridoxal phosphate binding"/>
    <property type="evidence" value="ECO:0007669"/>
    <property type="project" value="UniProtKB-UniRule"/>
</dbReference>
<accession>A0A7W5AUM1</accession>
<keyword evidence="7" id="KW-1185">Reference proteome</keyword>
<keyword evidence="1 2" id="KW-0663">Pyridoxal phosphate</keyword>
<evidence type="ECO:0000259" key="5">
    <source>
        <dbReference type="Pfam" id="PF01168"/>
    </source>
</evidence>
<feature type="domain" description="Alanine racemase N-terminal" evidence="5">
    <location>
        <begin position="28"/>
        <end position="232"/>
    </location>
</feature>
<comment type="similarity">
    <text evidence="2 4">Belongs to the pyridoxal phosphate-binding protein YggS/PROSC family.</text>
</comment>
<evidence type="ECO:0000256" key="3">
    <source>
        <dbReference type="PIRSR" id="PIRSR004848-1"/>
    </source>
</evidence>
<dbReference type="HAMAP" id="MF_02087">
    <property type="entry name" value="PLP_homeostasis"/>
    <property type="match status" value="1"/>
</dbReference>
<dbReference type="InterPro" id="IPR029066">
    <property type="entry name" value="PLP-binding_barrel"/>
</dbReference>
<dbReference type="EMBL" id="JACHXK010000002">
    <property type="protein sequence ID" value="MBB3109069.1"/>
    <property type="molecule type" value="Genomic_DNA"/>
</dbReference>
<dbReference type="SUPFAM" id="SSF51419">
    <property type="entry name" value="PLP-binding barrel"/>
    <property type="match status" value="1"/>
</dbReference>
<dbReference type="InterPro" id="IPR011078">
    <property type="entry name" value="PyrdxlP_homeostasis"/>
</dbReference>
<dbReference type="NCBIfam" id="TIGR00044">
    <property type="entry name" value="YggS family pyridoxal phosphate-dependent enzyme"/>
    <property type="match status" value="1"/>
</dbReference>
<feature type="modified residue" description="N6-(pyridoxal phosphate)lysine" evidence="2 3">
    <location>
        <position position="35"/>
    </location>
</feature>
<evidence type="ECO:0000256" key="1">
    <source>
        <dbReference type="ARBA" id="ARBA00022898"/>
    </source>
</evidence>
<sequence>MTLSERIDSVEQRLLAACARSGRKREEIQLIAVTKYVGIEETRNVLAHGLVHMGENRWQDAAAKWNAISGETAGQPDDAVWHFIGSLQTNKVKEVVGRFTYIHSLDRTSLAEAINKRAEQLGITVPCFIQVNVSGEESKHGLTPDGLWDFARELPSYSHIQPVGLMTMAPLEGEAEESRPYFRGLRQLRDELNERAILREPIQGLSMGMSGDFEVAVEEGANWLRLGTILVGKG</sequence>
<gene>
    <name evidence="6" type="ORF">FHS18_001121</name>
</gene>
<comment type="function">
    <text evidence="2">Pyridoxal 5'-phosphate (PLP)-binding protein, which is involved in PLP homeostasis.</text>
</comment>
<dbReference type="PROSITE" id="PS01211">
    <property type="entry name" value="UPF0001"/>
    <property type="match status" value="1"/>
</dbReference>
<evidence type="ECO:0000256" key="4">
    <source>
        <dbReference type="RuleBase" id="RU004514"/>
    </source>
</evidence>
<comment type="caution">
    <text evidence="6">The sequence shown here is derived from an EMBL/GenBank/DDBJ whole genome shotgun (WGS) entry which is preliminary data.</text>
</comment>
<dbReference type="InterPro" id="IPR001608">
    <property type="entry name" value="Ala_racemase_N"/>
</dbReference>
<dbReference type="PANTHER" id="PTHR10146">
    <property type="entry name" value="PROLINE SYNTHETASE CO-TRANSCRIBED BACTERIAL HOMOLOG PROTEIN"/>
    <property type="match status" value="1"/>
</dbReference>
<dbReference type="Pfam" id="PF01168">
    <property type="entry name" value="Ala_racemase_N"/>
    <property type="match status" value="1"/>
</dbReference>
<name>A0A7W5AUM1_9BACL</name>
<dbReference type="CDD" id="cd00635">
    <property type="entry name" value="PLPDE_III_YBL036c_like"/>
    <property type="match status" value="1"/>
</dbReference>
<dbReference type="PANTHER" id="PTHR10146:SF14">
    <property type="entry name" value="PYRIDOXAL PHOSPHATE HOMEOSTASIS PROTEIN"/>
    <property type="match status" value="1"/>
</dbReference>
<dbReference type="Gene3D" id="3.20.20.10">
    <property type="entry name" value="Alanine racemase"/>
    <property type="match status" value="1"/>
</dbReference>
<evidence type="ECO:0000313" key="6">
    <source>
        <dbReference type="EMBL" id="MBB3109069.1"/>
    </source>
</evidence>
<comment type="cofactor">
    <cofactor evidence="3">
        <name>pyridoxal 5'-phosphate</name>
        <dbReference type="ChEBI" id="CHEBI:597326"/>
    </cofactor>
</comment>
<protein>
    <recommendedName>
        <fullName evidence="2">Pyridoxal phosphate homeostasis protein</fullName>
        <shortName evidence="2">PLP homeostasis protein</shortName>
    </recommendedName>
</protein>
<proteinExistence type="inferred from homology"/>
<dbReference type="PIRSF" id="PIRSF004848">
    <property type="entry name" value="YBL036c_PLPDEIII"/>
    <property type="match status" value="1"/>
</dbReference>